<dbReference type="PANTHER" id="PTHR36307">
    <property type="entry name" value="FLAGELLA BASAL BODY P-RING FORMATION PROTEIN FLGA"/>
    <property type="match status" value="1"/>
</dbReference>
<name>A0A254PRG2_9BURK</name>
<dbReference type="EMBL" id="NGUP01000004">
    <property type="protein sequence ID" value="OWS69140.1"/>
    <property type="molecule type" value="Genomic_DNA"/>
</dbReference>
<dbReference type="NCBIfam" id="TIGR03170">
    <property type="entry name" value="flgA_cterm"/>
    <property type="match status" value="1"/>
</dbReference>
<evidence type="ECO:0000313" key="6">
    <source>
        <dbReference type="EMBL" id="OWS69140.1"/>
    </source>
</evidence>
<dbReference type="GO" id="GO:0042597">
    <property type="term" value="C:periplasmic space"/>
    <property type="evidence" value="ECO:0007669"/>
    <property type="project" value="UniProtKB-SubCell"/>
</dbReference>
<keyword evidence="2" id="KW-0732">Signal</keyword>
<dbReference type="SMART" id="SM00858">
    <property type="entry name" value="SAF"/>
    <property type="match status" value="1"/>
</dbReference>
<dbReference type="InterPro" id="IPR017585">
    <property type="entry name" value="SAF_FlgA"/>
</dbReference>
<dbReference type="GO" id="GO:0044780">
    <property type="term" value="P:bacterial-type flagellum assembly"/>
    <property type="evidence" value="ECO:0007669"/>
    <property type="project" value="InterPro"/>
</dbReference>
<keyword evidence="4" id="KW-0472">Membrane</keyword>
<evidence type="ECO:0000256" key="4">
    <source>
        <dbReference type="SAM" id="Phobius"/>
    </source>
</evidence>
<dbReference type="CDD" id="cd11614">
    <property type="entry name" value="SAF_CpaB_FlgA_like"/>
    <property type="match status" value="1"/>
</dbReference>
<proteinExistence type="predicted"/>
<evidence type="ECO:0000313" key="7">
    <source>
        <dbReference type="Proteomes" id="UP000197528"/>
    </source>
</evidence>
<feature type="transmembrane region" description="Helical" evidence="4">
    <location>
        <begin position="30"/>
        <end position="50"/>
    </location>
</feature>
<dbReference type="InterPro" id="IPR041231">
    <property type="entry name" value="FlgA_N"/>
</dbReference>
<keyword evidence="7" id="KW-1185">Reference proteome</keyword>
<keyword evidence="4" id="KW-1133">Transmembrane helix</keyword>
<reference evidence="6 7" key="1">
    <citation type="submission" date="2017-05" db="EMBL/GenBank/DDBJ databases">
        <title>Genome of Polynucleobacter sp. MWH-Feld-100.</title>
        <authorList>
            <person name="Hahn M.W."/>
        </authorList>
    </citation>
    <scope>NUCLEOTIDE SEQUENCE [LARGE SCALE GENOMIC DNA]</scope>
    <source>
        <strain evidence="6 7">MWH-Feld-100</strain>
    </source>
</reference>
<dbReference type="InterPro" id="IPR039246">
    <property type="entry name" value="Flagellar_FlgA"/>
</dbReference>
<keyword evidence="4" id="KW-0812">Transmembrane</keyword>
<keyword evidence="6" id="KW-0966">Cell projection</keyword>
<sequence length="292" mass="31017">MHSSYETPLEFKKSTEKPLFGSFLRGFETLIIGMIASVLISLLLSFVVLYPKISWAQVQNQAPAQGQNPGSNSATNAGNPPAFQNLRIINQKVKDFLTTQSAGSPGKPEITVTPMEEGTQLTYCPSPEAFFPPNSAAWGRTTVGVRCGQPKPWTVYVQANVSIIANYVVAGAPIGQGQTISANELQLQKGDLTTLPTGIFTEFNRVIGQTARMSLVAGTVLKKEMLKMPLIVQKGQSVRVSSGGKGFSISTDGQALNEASEGELVKVKVSNGSVVTGIAKENGIVEVGGQSK</sequence>
<comment type="subcellular location">
    <subcellularLocation>
        <location evidence="1">Periplasm</location>
    </subcellularLocation>
</comment>
<dbReference type="Pfam" id="PF13144">
    <property type="entry name" value="ChapFlgA"/>
    <property type="match status" value="1"/>
</dbReference>
<dbReference type="InterPro" id="IPR013974">
    <property type="entry name" value="SAF"/>
</dbReference>
<protein>
    <submittedName>
        <fullName evidence="6">Flagella basal body P-ring formation protein FlgA</fullName>
    </submittedName>
</protein>
<dbReference type="RefSeq" id="WP_088526017.1">
    <property type="nucleotide sequence ID" value="NZ_NGUP01000004.1"/>
</dbReference>
<keyword evidence="6" id="KW-0282">Flagellum</keyword>
<keyword evidence="3" id="KW-0574">Periplasm</keyword>
<evidence type="ECO:0000259" key="5">
    <source>
        <dbReference type="SMART" id="SM00858"/>
    </source>
</evidence>
<dbReference type="Gene3D" id="3.90.1210.10">
    <property type="entry name" value="Antifreeze-like/N-acetylneuraminic acid synthase C-terminal domain"/>
    <property type="match status" value="1"/>
</dbReference>
<gene>
    <name evidence="6" type="ORF">CBI31_08690</name>
</gene>
<keyword evidence="6" id="KW-0969">Cilium</keyword>
<evidence type="ECO:0000256" key="3">
    <source>
        <dbReference type="ARBA" id="ARBA00022764"/>
    </source>
</evidence>
<dbReference type="PANTHER" id="PTHR36307:SF1">
    <property type="entry name" value="FLAGELLA BASAL BODY P-RING FORMATION PROTEIN FLGA"/>
    <property type="match status" value="1"/>
</dbReference>
<evidence type="ECO:0000256" key="1">
    <source>
        <dbReference type="ARBA" id="ARBA00004418"/>
    </source>
</evidence>
<dbReference type="AlphaFoldDB" id="A0A254PRG2"/>
<dbReference type="Proteomes" id="UP000197528">
    <property type="component" value="Unassembled WGS sequence"/>
</dbReference>
<accession>A0A254PRG2</accession>
<feature type="domain" description="SAF" evidence="5">
    <location>
        <begin position="165"/>
        <end position="227"/>
    </location>
</feature>
<dbReference type="Gene3D" id="2.30.30.760">
    <property type="match status" value="1"/>
</dbReference>
<dbReference type="Pfam" id="PF17656">
    <property type="entry name" value="ChapFlgA_N"/>
    <property type="match status" value="1"/>
</dbReference>
<organism evidence="6 7">
    <name type="scientific">Polynucleobacter campilacus</name>
    <dbReference type="NCBI Taxonomy" id="1743163"/>
    <lineage>
        <taxon>Bacteria</taxon>
        <taxon>Pseudomonadati</taxon>
        <taxon>Pseudomonadota</taxon>
        <taxon>Betaproteobacteria</taxon>
        <taxon>Burkholderiales</taxon>
        <taxon>Burkholderiaceae</taxon>
        <taxon>Polynucleobacter</taxon>
    </lineage>
</organism>
<comment type="caution">
    <text evidence="6">The sequence shown here is derived from an EMBL/GenBank/DDBJ whole genome shotgun (WGS) entry which is preliminary data.</text>
</comment>
<dbReference type="OrthoDB" id="8561436at2"/>
<evidence type="ECO:0000256" key="2">
    <source>
        <dbReference type="ARBA" id="ARBA00022729"/>
    </source>
</evidence>